<dbReference type="InterPro" id="IPR052691">
    <property type="entry name" value="Sperm_Mat_Cystatin"/>
</dbReference>
<keyword evidence="3" id="KW-1185">Reference proteome</keyword>
<protein>
    <submittedName>
        <fullName evidence="4">Cystatin-13-like</fullName>
    </submittedName>
</protein>
<dbReference type="PANTHER" id="PTHR47010:SF2">
    <property type="entry name" value="CYSTATIN-13"/>
    <property type="match status" value="1"/>
</dbReference>
<evidence type="ECO:0000256" key="2">
    <source>
        <dbReference type="ARBA" id="ARBA00023157"/>
    </source>
</evidence>
<name>A0A9W3FE15_CAMBA</name>
<dbReference type="CDD" id="cd00042">
    <property type="entry name" value="CY"/>
    <property type="match status" value="1"/>
</dbReference>
<dbReference type="InterPro" id="IPR046350">
    <property type="entry name" value="Cystatin_sf"/>
</dbReference>
<dbReference type="KEGG" id="cbai:105083208"/>
<proteinExistence type="inferred from homology"/>
<dbReference type="FunFam" id="3.10.450.10:FF:000004">
    <property type="entry name" value="Cystatin C"/>
    <property type="match status" value="1"/>
</dbReference>
<dbReference type="SMART" id="SM00043">
    <property type="entry name" value="CY"/>
    <property type="match status" value="1"/>
</dbReference>
<comment type="similarity">
    <text evidence="1">Belongs to the cystatin family.</text>
</comment>
<dbReference type="Pfam" id="PF00031">
    <property type="entry name" value="Cystatin"/>
    <property type="match status" value="1"/>
</dbReference>
<dbReference type="PANTHER" id="PTHR47010">
    <property type="entry name" value="CYSTATIN-8-RELATED"/>
    <property type="match status" value="1"/>
</dbReference>
<evidence type="ECO:0000256" key="1">
    <source>
        <dbReference type="ARBA" id="ARBA00009403"/>
    </source>
</evidence>
<gene>
    <name evidence="4" type="primary">LOC105083208</name>
</gene>
<organism evidence="3 4">
    <name type="scientific">Camelus bactrianus</name>
    <name type="common">Bactrian camel</name>
    <dbReference type="NCBI Taxonomy" id="9837"/>
    <lineage>
        <taxon>Eukaryota</taxon>
        <taxon>Metazoa</taxon>
        <taxon>Chordata</taxon>
        <taxon>Craniata</taxon>
        <taxon>Vertebrata</taxon>
        <taxon>Euteleostomi</taxon>
        <taxon>Mammalia</taxon>
        <taxon>Eutheria</taxon>
        <taxon>Laurasiatheria</taxon>
        <taxon>Artiodactyla</taxon>
        <taxon>Tylopoda</taxon>
        <taxon>Camelidae</taxon>
        <taxon>Camelus</taxon>
    </lineage>
</organism>
<sequence length="236" mass="26023">MGNWTELHTLQAAAFGGEDDVNSSFFLFTRSRAGQGPPGVGGQKELGPGPLGWPVLARLCPSLLLLVATVALASSAVHAWGTPKVVRKFQDIPKSYVYVQQAVWFAMKEYNKASSDKFAFKVVEILKSQEQITDSLDYLIEAKIVRTTCKKVSGEHENCSEQQDPQMQKMFYCTFIVASKPWNFELKLQKKEWPCGGLAGVTSPEVADSDSEGTDPSEDTGLRDQLEDTAPFVPRL</sequence>
<accession>A0A9W3FE15</accession>
<dbReference type="InterPro" id="IPR000010">
    <property type="entry name" value="Cystatin_dom"/>
</dbReference>
<dbReference type="SUPFAM" id="SSF54403">
    <property type="entry name" value="Cystatin/monellin"/>
    <property type="match status" value="1"/>
</dbReference>
<evidence type="ECO:0000313" key="3">
    <source>
        <dbReference type="Proteomes" id="UP001732780"/>
    </source>
</evidence>
<keyword evidence="2" id="KW-1015">Disulfide bond</keyword>
<dbReference type="Gene3D" id="3.10.450.10">
    <property type="match status" value="1"/>
</dbReference>
<dbReference type="GO" id="GO:0004869">
    <property type="term" value="F:cysteine-type endopeptidase inhibitor activity"/>
    <property type="evidence" value="ECO:0007669"/>
    <property type="project" value="InterPro"/>
</dbReference>
<dbReference type="Proteomes" id="UP001732780">
    <property type="component" value="Chromosome 19"/>
</dbReference>
<dbReference type="AlphaFoldDB" id="A0A9W3FE15"/>
<dbReference type="RefSeq" id="XP_010971270.2">
    <property type="nucleotide sequence ID" value="XM_010972968.2"/>
</dbReference>
<reference evidence="4" key="1">
    <citation type="submission" date="2025-08" db="UniProtKB">
        <authorList>
            <consortium name="RefSeq"/>
        </authorList>
    </citation>
    <scope>IDENTIFICATION</scope>
    <source>
        <tissue evidence="4">Blood</tissue>
    </source>
</reference>
<evidence type="ECO:0000313" key="4">
    <source>
        <dbReference type="RefSeq" id="XP_010971270.2"/>
    </source>
</evidence>